<organism evidence="1 2">
    <name type="scientific">Perkinsus olseni</name>
    <name type="common">Perkinsus atlanticus</name>
    <dbReference type="NCBI Taxonomy" id="32597"/>
    <lineage>
        <taxon>Eukaryota</taxon>
        <taxon>Sar</taxon>
        <taxon>Alveolata</taxon>
        <taxon>Perkinsozoa</taxon>
        <taxon>Perkinsea</taxon>
        <taxon>Perkinsida</taxon>
        <taxon>Perkinsidae</taxon>
        <taxon>Perkinsus</taxon>
    </lineage>
</organism>
<dbReference type="AlphaFoldDB" id="A0A7J6SWZ0"/>
<proteinExistence type="predicted"/>
<comment type="caution">
    <text evidence="1">The sequence shown here is derived from an EMBL/GenBank/DDBJ whole genome shotgun (WGS) entry which is preliminary data.</text>
</comment>
<dbReference type="Proteomes" id="UP000553632">
    <property type="component" value="Unassembled WGS sequence"/>
</dbReference>
<sequence>MDLMYSWEFLAKSNERYCRRRRRLGDSWSTRNLTNRTVCDSISFHRSPPALQSNTGDGRQCSKLSRIAALSIAYLI</sequence>
<accession>A0A7J6SWZ0</accession>
<reference evidence="1 2" key="1">
    <citation type="submission" date="2020-04" db="EMBL/GenBank/DDBJ databases">
        <title>Perkinsus olseni comparative genomics.</title>
        <authorList>
            <person name="Bogema D.R."/>
        </authorList>
    </citation>
    <scope>NUCLEOTIDE SEQUENCE [LARGE SCALE GENOMIC DNA]</scope>
    <source>
        <strain evidence="1 2">ATCC PRA-207</strain>
    </source>
</reference>
<keyword evidence="2" id="KW-1185">Reference proteome</keyword>
<dbReference type="EMBL" id="JABANO010015555">
    <property type="protein sequence ID" value="KAF4736686.1"/>
    <property type="molecule type" value="Genomic_DNA"/>
</dbReference>
<protein>
    <submittedName>
        <fullName evidence="1">Uncharacterized protein</fullName>
    </submittedName>
</protein>
<gene>
    <name evidence="1" type="ORF">FOZ63_022934</name>
</gene>
<evidence type="ECO:0000313" key="1">
    <source>
        <dbReference type="EMBL" id="KAF4736686.1"/>
    </source>
</evidence>
<evidence type="ECO:0000313" key="2">
    <source>
        <dbReference type="Proteomes" id="UP000553632"/>
    </source>
</evidence>
<name>A0A7J6SWZ0_PEROL</name>